<organism evidence="1 2">
    <name type="scientific">Bacillus phage Riley</name>
    <dbReference type="NCBI Taxonomy" id="1486662"/>
    <lineage>
        <taxon>Viruses</taxon>
        <taxon>Duplodnaviria</taxon>
        <taxon>Heunggongvirae</taxon>
        <taxon>Uroviricota</taxon>
        <taxon>Caudoviricetes</taxon>
        <taxon>Herelleviridae</taxon>
        <taxon>Bastillevirinae</taxon>
        <taxon>Bequatrovirus</taxon>
        <taxon>Bequatrovirus riley</taxon>
    </lineage>
</organism>
<dbReference type="GeneID" id="20283064"/>
<dbReference type="EMBL" id="KJ489402">
    <property type="protein sequence ID" value="AIF71953.1"/>
    <property type="molecule type" value="Genomic_DNA"/>
</dbReference>
<keyword evidence="2" id="KW-1185">Reference proteome</keyword>
<sequence>MEKEAKEVKKTKVEPLKPYVHIDTFIQTAKHLYGLSDTQLAGFRALMNGQHYQRDELIFLDKLKQHFNLK</sequence>
<accession>A0A075LYK8</accession>
<reference evidence="2" key="1">
    <citation type="submission" date="2014-09" db="EMBL/GenBank/DDBJ databases">
        <title>Genomic characterization and comparison of seven Myoviridae bacteriophage infecting Bacillus thuringiensis.</title>
        <authorList>
            <person name="Sauder A.B."/>
            <person name="McKenzie Q.R."/>
            <person name="Temple L.M."/>
            <person name="Alexis B.K."/>
            <person name="Al-Atrache Z."/>
            <person name="Lewis L.O."/>
            <person name="Loesser-Casey K.E."/>
            <person name="Mitchell K.J."/>
        </authorList>
    </citation>
    <scope>NUCLEOTIDE SEQUENCE [LARGE SCALE GENOMIC DNA]</scope>
</reference>
<evidence type="ECO:0000313" key="2">
    <source>
        <dbReference type="Proteomes" id="UP000028561"/>
    </source>
</evidence>
<name>A0A075LYK8_9CAUD</name>
<dbReference type="Proteomes" id="UP000028561">
    <property type="component" value="Segment"/>
</dbReference>
<dbReference type="KEGG" id="vg:20283064"/>
<evidence type="ECO:0000313" key="1">
    <source>
        <dbReference type="EMBL" id="AIF71953.1"/>
    </source>
</evidence>
<proteinExistence type="predicted"/>
<reference evidence="1 2" key="2">
    <citation type="journal article" date="2016" name="Virology (Lond)">
        <title>Genomic characterization and comparison of seven Myoviridae bacteriophage infecting Bacillus thuringiensis.</title>
        <authorList>
            <person name="Sauder A.B."/>
            <person name="Quinn M.R."/>
            <person name="Brouillette A."/>
            <person name="Caruso S."/>
            <person name="Cresawn S."/>
            <person name="Erill I."/>
            <person name="Lewis L."/>
            <person name="Loesser-Casey K."/>
            <person name="Pate M."/>
            <person name="Scott C."/>
            <person name="Stockwell S."/>
            <person name="Temple L."/>
        </authorList>
    </citation>
    <scope>NUCLEOTIDE SEQUENCE [LARGE SCALE GENOMIC DNA]</scope>
</reference>
<protein>
    <submittedName>
        <fullName evidence="1">Uncharacterized protein</fullName>
    </submittedName>
</protein>
<dbReference type="RefSeq" id="YP_009055842.1">
    <property type="nucleotide sequence ID" value="NC_024788.1"/>
</dbReference>